<dbReference type="GO" id="GO:0006355">
    <property type="term" value="P:regulation of DNA-templated transcription"/>
    <property type="evidence" value="ECO:0007669"/>
    <property type="project" value="InterPro"/>
</dbReference>
<evidence type="ECO:0000259" key="7">
    <source>
        <dbReference type="PROSITE" id="PS50112"/>
    </source>
</evidence>
<dbReference type="GO" id="GO:0005524">
    <property type="term" value="F:ATP binding"/>
    <property type="evidence" value="ECO:0007669"/>
    <property type="project" value="UniProtKB-KW"/>
</dbReference>
<dbReference type="InterPro" id="IPR025662">
    <property type="entry name" value="Sigma_54_int_dom_ATP-bd_1"/>
</dbReference>
<evidence type="ECO:0000256" key="4">
    <source>
        <dbReference type="ARBA" id="ARBA00029500"/>
    </source>
</evidence>
<dbReference type="SUPFAM" id="SSF55785">
    <property type="entry name" value="PYP-like sensor domain (PAS domain)"/>
    <property type="match status" value="1"/>
</dbReference>
<dbReference type="FunFam" id="3.40.50.300:FF:000006">
    <property type="entry name" value="DNA-binding transcriptional regulator NtrC"/>
    <property type="match status" value="1"/>
</dbReference>
<dbReference type="NCBIfam" id="TIGR00229">
    <property type="entry name" value="sensory_box"/>
    <property type="match status" value="1"/>
</dbReference>
<dbReference type="Gene3D" id="1.10.10.60">
    <property type="entry name" value="Homeodomain-like"/>
    <property type="match status" value="1"/>
</dbReference>
<evidence type="ECO:0000259" key="8">
    <source>
        <dbReference type="PROSITE" id="PS50113"/>
    </source>
</evidence>
<keyword evidence="2" id="KW-0058">Aromatic hydrocarbons catabolism</keyword>
<feature type="domain" description="PAC" evidence="8">
    <location>
        <begin position="80"/>
        <end position="132"/>
    </location>
</feature>
<dbReference type="InterPro" id="IPR027417">
    <property type="entry name" value="P-loop_NTPase"/>
</dbReference>
<evidence type="ECO:0000313" key="10">
    <source>
        <dbReference type="Proteomes" id="UP000196475"/>
    </source>
</evidence>
<dbReference type="Pfam" id="PF25601">
    <property type="entry name" value="AAA_lid_14"/>
    <property type="match status" value="1"/>
</dbReference>
<dbReference type="CDD" id="cd00009">
    <property type="entry name" value="AAA"/>
    <property type="match status" value="1"/>
</dbReference>
<dbReference type="CDD" id="cd00130">
    <property type="entry name" value="PAS"/>
    <property type="match status" value="1"/>
</dbReference>
<dbReference type="SMART" id="SM00382">
    <property type="entry name" value="AAA"/>
    <property type="match status" value="1"/>
</dbReference>
<dbReference type="Gene3D" id="3.40.50.300">
    <property type="entry name" value="P-loop containing nucleotide triphosphate hydrolases"/>
    <property type="match status" value="1"/>
</dbReference>
<protein>
    <recommendedName>
        <fullName evidence="4">HTH-type transcriptional regulatory protein TyrR</fullName>
    </recommendedName>
</protein>
<name>A0A1Y3PK02_9BACI</name>
<dbReference type="SUPFAM" id="SSF52540">
    <property type="entry name" value="P-loop containing nucleoside triphosphate hydrolases"/>
    <property type="match status" value="1"/>
</dbReference>
<comment type="caution">
    <text evidence="9">The sequence shown here is derived from an EMBL/GenBank/DDBJ whole genome shotgun (WGS) entry which is preliminary data.</text>
</comment>
<dbReference type="Gene3D" id="1.10.8.60">
    <property type="match status" value="1"/>
</dbReference>
<dbReference type="PROSITE" id="PS50112">
    <property type="entry name" value="PAS"/>
    <property type="match status" value="1"/>
</dbReference>
<dbReference type="Proteomes" id="UP000196475">
    <property type="component" value="Unassembled WGS sequence"/>
</dbReference>
<reference evidence="10" key="1">
    <citation type="submission" date="2016-06" db="EMBL/GenBank/DDBJ databases">
        <authorList>
            <person name="Nascimento L."/>
            <person name="Pereira R.V."/>
            <person name="Martins L.F."/>
            <person name="Quaggio R.B."/>
            <person name="Silva A.M."/>
            <person name="Setubal J.C."/>
        </authorList>
    </citation>
    <scope>NUCLEOTIDE SEQUENCE [LARGE SCALE GENOMIC DNA]</scope>
</reference>
<keyword evidence="3" id="KW-0067">ATP-binding</keyword>
<dbReference type="InterPro" id="IPR058031">
    <property type="entry name" value="AAA_lid_NorR"/>
</dbReference>
<gene>
    <name evidence="9" type="ORF">BAA01_09825</name>
</gene>
<dbReference type="PROSITE" id="PS50113">
    <property type="entry name" value="PAC"/>
    <property type="match status" value="1"/>
</dbReference>
<dbReference type="PANTHER" id="PTHR32071:SF57">
    <property type="entry name" value="C4-DICARBOXYLATE TRANSPORT TRANSCRIPTIONAL REGULATORY PROTEIN DCTD"/>
    <property type="match status" value="1"/>
</dbReference>
<dbReference type="PANTHER" id="PTHR32071">
    <property type="entry name" value="TRANSCRIPTIONAL REGULATORY PROTEIN"/>
    <property type="match status" value="1"/>
</dbReference>
<dbReference type="SUPFAM" id="SSF46689">
    <property type="entry name" value="Homeodomain-like"/>
    <property type="match status" value="1"/>
</dbReference>
<feature type="domain" description="PAS" evidence="7">
    <location>
        <begin position="20"/>
        <end position="72"/>
    </location>
</feature>
<dbReference type="InterPro" id="IPR000014">
    <property type="entry name" value="PAS"/>
</dbReference>
<dbReference type="NCBIfam" id="TIGR04381">
    <property type="entry name" value="HTH_TypR"/>
    <property type="match status" value="1"/>
</dbReference>
<dbReference type="InterPro" id="IPR002078">
    <property type="entry name" value="Sigma_54_int"/>
</dbReference>
<evidence type="ECO:0000256" key="3">
    <source>
        <dbReference type="ARBA" id="ARBA00022840"/>
    </source>
</evidence>
<sequence length="460" mass="51671">MIPKVQNDVACLLNPEAQMILNSSFDGIMISDGNGVVQWANEASARICGLPLEELVGKTTEELEKAEVFRPSITLMVLKNKKPVTYFQNTKSGRKVLVTGSPIFDESGKIRWVICNSRDITELLNLRAQLELAEKKAKRFQSELEALKIRSDITMDFVMESDHIKRLVSMVLRIAPKDVTVLILGESGVGKNALAAMIHNASNRNLGPFIEINCGAIPESLFESELFGYEPGAFTGAQRQGKKGQIELANGGTLFLNEVGELPLSMQAKLLTFLQEGYFYRVGGTKPVRADVRVIAATNRDLAEMVTRGEFRADLYYRLNVVSLTISPLRERPEDILVLAEYFLDQFNRKHGTNKKYAPETLHLMLNYSWPGNARELRNAIERAVVISESEWILPSDLQVDTERLQPAVSLKQALEQFEKDLLTRAFKIYGSTHKVAQALKISQPTIVRKSKKYRIRVVN</sequence>
<dbReference type="PROSITE" id="PS50045">
    <property type="entry name" value="SIGMA54_INTERACT_4"/>
    <property type="match status" value="1"/>
</dbReference>
<dbReference type="SMART" id="SM00091">
    <property type="entry name" value="PAS"/>
    <property type="match status" value="1"/>
</dbReference>
<evidence type="ECO:0000313" key="9">
    <source>
        <dbReference type="EMBL" id="OUM87691.1"/>
    </source>
</evidence>
<evidence type="ECO:0000256" key="1">
    <source>
        <dbReference type="ARBA" id="ARBA00022741"/>
    </source>
</evidence>
<dbReference type="PROSITE" id="PS00675">
    <property type="entry name" value="SIGMA54_INTERACT_1"/>
    <property type="match status" value="1"/>
</dbReference>
<dbReference type="Gene3D" id="3.30.450.20">
    <property type="entry name" value="PAS domain"/>
    <property type="match status" value="1"/>
</dbReference>
<dbReference type="InterPro" id="IPR035965">
    <property type="entry name" value="PAS-like_dom_sf"/>
</dbReference>
<dbReference type="AlphaFoldDB" id="A0A1Y3PK02"/>
<dbReference type="Pfam" id="PF00158">
    <property type="entry name" value="Sigma54_activat"/>
    <property type="match status" value="1"/>
</dbReference>
<keyword evidence="1" id="KW-0547">Nucleotide-binding</keyword>
<organism evidence="9 10">
    <name type="scientific">Bacillus thermozeamaize</name>
    <dbReference type="NCBI Taxonomy" id="230954"/>
    <lineage>
        <taxon>Bacteria</taxon>
        <taxon>Bacillati</taxon>
        <taxon>Bacillota</taxon>
        <taxon>Bacilli</taxon>
        <taxon>Bacillales</taxon>
        <taxon>Bacillaceae</taxon>
        <taxon>Bacillus</taxon>
    </lineage>
</organism>
<accession>A0A1Y3PK02</accession>
<feature type="coiled-coil region" evidence="5">
    <location>
        <begin position="123"/>
        <end position="150"/>
    </location>
</feature>
<keyword evidence="5" id="KW-0175">Coiled coil</keyword>
<dbReference type="EMBL" id="LZRT01000071">
    <property type="protein sequence ID" value="OUM87691.1"/>
    <property type="molecule type" value="Genomic_DNA"/>
</dbReference>
<feature type="domain" description="Sigma-54 factor interaction" evidence="6">
    <location>
        <begin position="157"/>
        <end position="386"/>
    </location>
</feature>
<proteinExistence type="predicted"/>
<dbReference type="Pfam" id="PF13426">
    <property type="entry name" value="PAS_9"/>
    <property type="match status" value="1"/>
</dbReference>
<evidence type="ECO:0000259" key="6">
    <source>
        <dbReference type="PROSITE" id="PS50045"/>
    </source>
</evidence>
<dbReference type="InterPro" id="IPR009057">
    <property type="entry name" value="Homeodomain-like_sf"/>
</dbReference>
<dbReference type="InterPro" id="IPR030828">
    <property type="entry name" value="HTH_TyrR"/>
</dbReference>
<evidence type="ECO:0000256" key="5">
    <source>
        <dbReference type="SAM" id="Coils"/>
    </source>
</evidence>
<dbReference type="InterPro" id="IPR003593">
    <property type="entry name" value="AAA+_ATPase"/>
</dbReference>
<dbReference type="InterPro" id="IPR000700">
    <property type="entry name" value="PAS-assoc_C"/>
</dbReference>
<dbReference type="Pfam" id="PF18024">
    <property type="entry name" value="HTH_50"/>
    <property type="match status" value="1"/>
</dbReference>
<evidence type="ECO:0000256" key="2">
    <source>
        <dbReference type="ARBA" id="ARBA00022797"/>
    </source>
</evidence>
<dbReference type="GO" id="GO:0003677">
    <property type="term" value="F:DNA binding"/>
    <property type="evidence" value="ECO:0007669"/>
    <property type="project" value="UniProtKB-KW"/>
</dbReference>